<evidence type="ECO:0000313" key="1">
    <source>
        <dbReference type="EMBL" id="SFK70083.1"/>
    </source>
</evidence>
<dbReference type="InterPro" id="IPR036388">
    <property type="entry name" value="WH-like_DNA-bd_sf"/>
</dbReference>
<dbReference type="EMBL" id="FOTC01000001">
    <property type="protein sequence ID" value="SFK70083.1"/>
    <property type="molecule type" value="Genomic_DNA"/>
</dbReference>
<dbReference type="InterPro" id="IPR011991">
    <property type="entry name" value="ArsR-like_HTH"/>
</dbReference>
<dbReference type="InterPro" id="IPR036390">
    <property type="entry name" value="WH_DNA-bd_sf"/>
</dbReference>
<dbReference type="STRING" id="553466.SAMN04487950_0662"/>
<evidence type="ECO:0000313" key="2">
    <source>
        <dbReference type="Proteomes" id="UP000199607"/>
    </source>
</evidence>
<organism evidence="1 2">
    <name type="scientific">Halogranum rubrum</name>
    <dbReference type="NCBI Taxonomy" id="553466"/>
    <lineage>
        <taxon>Archaea</taxon>
        <taxon>Methanobacteriati</taxon>
        <taxon>Methanobacteriota</taxon>
        <taxon>Stenosarchaea group</taxon>
        <taxon>Halobacteria</taxon>
        <taxon>Halobacteriales</taxon>
        <taxon>Haloferacaceae</taxon>
    </lineage>
</organism>
<keyword evidence="2" id="KW-1185">Reference proteome</keyword>
<dbReference type="CDD" id="cd00090">
    <property type="entry name" value="HTH_ARSR"/>
    <property type="match status" value="1"/>
</dbReference>
<reference evidence="2" key="1">
    <citation type="submission" date="2016-10" db="EMBL/GenBank/DDBJ databases">
        <authorList>
            <person name="Varghese N."/>
            <person name="Submissions S."/>
        </authorList>
    </citation>
    <scope>NUCLEOTIDE SEQUENCE [LARGE SCALE GENOMIC DNA]</scope>
    <source>
        <strain evidence="2">CGMCC 1.7738</strain>
    </source>
</reference>
<sequence length="157" mass="17323">MSMTADQTHSDESTFADPAAVLDILGDAVAREILQLGKQGVVTVEEFAAQCDVSEATVYRRLRQLHDLGLVEKCTQFEAGIVTKGAYRTTMDSITVRVDEEGVTTESGSGDEFADAVQTVRQTIDLDEVRYNAKENSVEVAFTLDDEQFQTFLGLYR</sequence>
<dbReference type="SUPFAM" id="SSF46785">
    <property type="entry name" value="Winged helix' DNA-binding domain"/>
    <property type="match status" value="1"/>
</dbReference>
<accession>A0A1I4BNH2</accession>
<dbReference type="Pfam" id="PF12840">
    <property type="entry name" value="HTH_20"/>
    <property type="match status" value="1"/>
</dbReference>
<gene>
    <name evidence="1" type="ORF">SAMN04487950_0662</name>
</gene>
<dbReference type="Gene3D" id="1.10.10.10">
    <property type="entry name" value="Winged helix-like DNA-binding domain superfamily/Winged helix DNA-binding domain"/>
    <property type="match status" value="1"/>
</dbReference>
<name>A0A1I4BNH2_9EURY</name>
<dbReference type="Proteomes" id="UP000199607">
    <property type="component" value="Unassembled WGS sequence"/>
</dbReference>
<dbReference type="AlphaFoldDB" id="A0A1I4BNH2"/>
<protein>
    <submittedName>
        <fullName evidence="1">Helix-turn-helix domain-containing protein</fullName>
    </submittedName>
</protein>
<proteinExistence type="predicted"/>